<dbReference type="PROSITE" id="PS00583">
    <property type="entry name" value="PFKB_KINASES_1"/>
    <property type="match status" value="1"/>
</dbReference>
<dbReference type="GO" id="GO:0016301">
    <property type="term" value="F:kinase activity"/>
    <property type="evidence" value="ECO:0007669"/>
    <property type="project" value="UniProtKB-KW"/>
</dbReference>
<keyword evidence="3 5" id="KW-0418">Kinase</keyword>
<proteinExistence type="inferred from homology"/>
<dbReference type="InterPro" id="IPR052700">
    <property type="entry name" value="Carb_kinase_PfkB-like"/>
</dbReference>
<name>A0A6N4RB19_BLAVI</name>
<dbReference type="PANTHER" id="PTHR43320">
    <property type="entry name" value="SUGAR KINASE"/>
    <property type="match status" value="1"/>
</dbReference>
<dbReference type="SUPFAM" id="SSF53613">
    <property type="entry name" value="Ribokinase-like"/>
    <property type="match status" value="1"/>
</dbReference>
<protein>
    <submittedName>
        <fullName evidence="5">Adenosine kinase</fullName>
    </submittedName>
</protein>
<evidence type="ECO:0000256" key="3">
    <source>
        <dbReference type="ARBA" id="ARBA00022777"/>
    </source>
</evidence>
<evidence type="ECO:0000256" key="2">
    <source>
        <dbReference type="ARBA" id="ARBA00022679"/>
    </source>
</evidence>
<dbReference type="InterPro" id="IPR002173">
    <property type="entry name" value="Carboh/pur_kinase_PfkB_CS"/>
</dbReference>
<keyword evidence="2" id="KW-0808">Transferase</keyword>
<organism evidence="5 6">
    <name type="scientific">Blastochloris viridis</name>
    <name type="common">Rhodopseudomonas viridis</name>
    <dbReference type="NCBI Taxonomy" id="1079"/>
    <lineage>
        <taxon>Bacteria</taxon>
        <taxon>Pseudomonadati</taxon>
        <taxon>Pseudomonadota</taxon>
        <taxon>Alphaproteobacteria</taxon>
        <taxon>Hyphomicrobiales</taxon>
        <taxon>Blastochloridaceae</taxon>
        <taxon>Blastochloris</taxon>
    </lineage>
</organism>
<evidence type="ECO:0000256" key="1">
    <source>
        <dbReference type="ARBA" id="ARBA00010688"/>
    </source>
</evidence>
<gene>
    <name evidence="5" type="ORF">DI628_05485</name>
</gene>
<evidence type="ECO:0000313" key="5">
    <source>
        <dbReference type="EMBL" id="TKW62071.1"/>
    </source>
</evidence>
<reference evidence="5 6" key="1">
    <citation type="journal article" date="2017" name="Nat. Commun.">
        <title>In situ click chemistry generation of cyclooxygenase-2 inhibitors.</title>
        <authorList>
            <person name="Bhardwaj A."/>
            <person name="Kaur J."/>
            <person name="Wuest M."/>
            <person name="Wuest F."/>
        </authorList>
    </citation>
    <scope>NUCLEOTIDE SEQUENCE [LARGE SCALE GENOMIC DNA]</scope>
    <source>
        <strain evidence="5">S2_018_000_R2_106</strain>
    </source>
</reference>
<dbReference type="Pfam" id="PF00294">
    <property type="entry name" value="PfkB"/>
    <property type="match status" value="1"/>
</dbReference>
<dbReference type="AlphaFoldDB" id="A0A6N4RB19"/>
<dbReference type="CDD" id="cd01168">
    <property type="entry name" value="adenosine_kinase"/>
    <property type="match status" value="1"/>
</dbReference>
<dbReference type="Gene3D" id="3.40.1190.20">
    <property type="match status" value="1"/>
</dbReference>
<comment type="caution">
    <text evidence="5">The sequence shown here is derived from an EMBL/GenBank/DDBJ whole genome shotgun (WGS) entry which is preliminary data.</text>
</comment>
<dbReference type="EMBL" id="VAFM01000001">
    <property type="protein sequence ID" value="TKW62071.1"/>
    <property type="molecule type" value="Genomic_DNA"/>
</dbReference>
<accession>A0A6N4RB19</accession>
<evidence type="ECO:0000313" key="6">
    <source>
        <dbReference type="Proteomes" id="UP000320948"/>
    </source>
</evidence>
<dbReference type="InterPro" id="IPR011611">
    <property type="entry name" value="PfkB_dom"/>
</dbReference>
<dbReference type="InterPro" id="IPR029056">
    <property type="entry name" value="Ribokinase-like"/>
</dbReference>
<feature type="domain" description="Carbohydrate kinase PfkB" evidence="4">
    <location>
        <begin position="55"/>
        <end position="312"/>
    </location>
</feature>
<evidence type="ECO:0000259" key="4">
    <source>
        <dbReference type="Pfam" id="PF00294"/>
    </source>
</evidence>
<sequence length="324" mass="34224">MTSRTYSFAVLGNAVVDGISHVEDSVLERFNLRKGDSNTLSHAQMMELSNTITVEQFRAGGAGANTAFTLAKLGSRVAFLGQIGNDPTGRFFIEDMLAAGVTLTPAVNSTRTTDIFTLLTTDGMRTMVQCLPPTPSNDDSWIDDSLIEQSEHLIIEAYVAGSHPAAADYAAKLCATSGTRLIISLASQRAVQAALPVLTDILLTHNPLVIGNEKEWGILMSGNDARTASKLEALERVITRSGNGAAYHAPNKGTVVDSPTQPIPSPTDLSGAGDAFAAGFLHVFTGGGSPQLALKQGHQLGRAVVLQLGPRLMSFPEVDVPHSD</sequence>
<dbReference type="PANTHER" id="PTHR43320:SF3">
    <property type="entry name" value="CARBOHYDRATE KINASE PFKB DOMAIN-CONTAINING PROTEIN"/>
    <property type="match status" value="1"/>
</dbReference>
<dbReference type="Proteomes" id="UP000320948">
    <property type="component" value="Unassembled WGS sequence"/>
</dbReference>
<comment type="similarity">
    <text evidence="1">Belongs to the carbohydrate kinase PfkB family.</text>
</comment>